<evidence type="ECO:0000256" key="6">
    <source>
        <dbReference type="SAM" id="Phobius"/>
    </source>
</evidence>
<dbReference type="PANTHER" id="PTHR11040">
    <property type="entry name" value="ZINC/IRON TRANSPORTER"/>
    <property type="match status" value="1"/>
</dbReference>
<dbReference type="EMBL" id="CP000595">
    <property type="protein sequence ID" value="ABP00081.1"/>
    <property type="molecule type" value="Genomic_DNA"/>
</dbReference>
<dbReference type="OrthoDB" id="448280at2759"/>
<name>A4S8L4_OSTLU</name>
<keyword evidence="4 6" id="KW-0472">Membrane</keyword>
<dbReference type="GO" id="GO:0005385">
    <property type="term" value="F:zinc ion transmembrane transporter activity"/>
    <property type="evidence" value="ECO:0007669"/>
    <property type="project" value="TreeGrafter"/>
</dbReference>
<feature type="transmembrane region" description="Helical" evidence="6">
    <location>
        <begin position="357"/>
        <end position="380"/>
    </location>
</feature>
<keyword evidence="3 6" id="KW-1133">Transmembrane helix</keyword>
<feature type="transmembrane region" description="Helical" evidence="6">
    <location>
        <begin position="208"/>
        <end position="228"/>
    </location>
</feature>
<evidence type="ECO:0000256" key="2">
    <source>
        <dbReference type="ARBA" id="ARBA00022692"/>
    </source>
</evidence>
<organism evidence="7 8">
    <name type="scientific">Ostreococcus lucimarinus (strain CCE9901)</name>
    <dbReference type="NCBI Taxonomy" id="436017"/>
    <lineage>
        <taxon>Eukaryota</taxon>
        <taxon>Viridiplantae</taxon>
        <taxon>Chlorophyta</taxon>
        <taxon>Mamiellophyceae</taxon>
        <taxon>Mamiellales</taxon>
        <taxon>Bathycoccaceae</taxon>
        <taxon>Ostreococcus</taxon>
    </lineage>
</organism>
<reference evidence="7 8" key="1">
    <citation type="journal article" date="2007" name="Proc. Natl. Acad. Sci. U.S.A.">
        <title>The tiny eukaryote Ostreococcus provides genomic insights into the paradox of plankton speciation.</title>
        <authorList>
            <person name="Palenik B."/>
            <person name="Grimwood J."/>
            <person name="Aerts A."/>
            <person name="Rouze P."/>
            <person name="Salamov A."/>
            <person name="Putnam N."/>
            <person name="Dupont C."/>
            <person name="Jorgensen R."/>
            <person name="Derelle E."/>
            <person name="Rombauts S."/>
            <person name="Zhou K."/>
            <person name="Otillar R."/>
            <person name="Merchant S.S."/>
            <person name="Podell S."/>
            <person name="Gaasterland T."/>
            <person name="Napoli C."/>
            <person name="Gendler K."/>
            <person name="Manuell A."/>
            <person name="Tai V."/>
            <person name="Vallon O."/>
            <person name="Piganeau G."/>
            <person name="Jancek S."/>
            <person name="Heijde M."/>
            <person name="Jabbari K."/>
            <person name="Bowler C."/>
            <person name="Lohr M."/>
            <person name="Robbens S."/>
            <person name="Werner G."/>
            <person name="Dubchak I."/>
            <person name="Pazour G.J."/>
            <person name="Ren Q."/>
            <person name="Paulsen I."/>
            <person name="Delwiche C."/>
            <person name="Schmutz J."/>
            <person name="Rokhsar D."/>
            <person name="Van de Peer Y."/>
            <person name="Moreau H."/>
            <person name="Grigoriev I.V."/>
        </authorList>
    </citation>
    <scope>NUCLEOTIDE SEQUENCE [LARGE SCALE GENOMIC DNA]</scope>
    <source>
        <strain evidence="7 8">CCE9901</strain>
    </source>
</reference>
<dbReference type="eggNOG" id="KOG1558">
    <property type="taxonomic scope" value="Eukaryota"/>
</dbReference>
<dbReference type="InterPro" id="IPR003689">
    <property type="entry name" value="ZIP"/>
</dbReference>
<feature type="transmembrane region" description="Helical" evidence="6">
    <location>
        <begin position="137"/>
        <end position="158"/>
    </location>
</feature>
<keyword evidence="8" id="KW-1185">Reference proteome</keyword>
<sequence>MARVARGDETPVDHILETYNDDNDDATMDAHELSELFERFAARTSGAGAGADSHAGHAHASAGHAHASAEETLTNVSSADVITTYAGADQKLNETELLSALSLAARCLSESTCTFIASEAESAAAATGGLKHFKLKMGLMVAVFFEGLAGGMLPSLFVRTLPKMQSALEFMNAFSGGLFLASGFVHLVPHALESATEARIGTAKEYPFAMVMVMLGFLIAFFVERVVFHTHSHVTESEGDGEHGHGHGHGHGQSKEHHVDAAVVVVVDKASTDACDTCAHDEKGRHVSIFAQTRTALLFMAGVALHASLAGVSLGLQSDRNSVYAIFTAIASHKAAAAFSIGCAFLRCGMTNPQTLFIFMTAFSFITPIGILIGCAAESAHSPAVSAVLEGIAAGTFIYVGTVEVIGDEFETQTQSCEDEHGHDHKLAPHTHTVHEAPARGMRIYKFVCYTAGVLVIALAQLGVEHAH</sequence>
<dbReference type="Gramene" id="ABP00081">
    <property type="protein sequence ID" value="ABP00081"/>
    <property type="gene ID" value="OSTLU_27890"/>
</dbReference>
<dbReference type="RefSeq" id="XP_001421787.1">
    <property type="nucleotide sequence ID" value="XM_001421750.1"/>
</dbReference>
<dbReference type="HOGENOM" id="CLU_620546_0_0_1"/>
<evidence type="ECO:0000313" key="7">
    <source>
        <dbReference type="EMBL" id="ABP00081.1"/>
    </source>
</evidence>
<dbReference type="Proteomes" id="UP000001568">
    <property type="component" value="Chromosome 15"/>
</dbReference>
<feature type="transmembrane region" description="Helical" evidence="6">
    <location>
        <begin position="322"/>
        <end position="345"/>
    </location>
</feature>
<evidence type="ECO:0000313" key="8">
    <source>
        <dbReference type="Proteomes" id="UP000001568"/>
    </source>
</evidence>
<dbReference type="PANTHER" id="PTHR11040:SF140">
    <property type="entry name" value="ZRT (ZRT), IRT- (IRT-) LIKE PROTEIN TRANSPORTER"/>
    <property type="match status" value="1"/>
</dbReference>
<dbReference type="Pfam" id="PF02535">
    <property type="entry name" value="Zip"/>
    <property type="match status" value="1"/>
</dbReference>
<protein>
    <submittedName>
        <fullName evidence="7">ZIP family transporter: zinc ion</fullName>
    </submittedName>
</protein>
<feature type="transmembrane region" description="Helical" evidence="6">
    <location>
        <begin position="295"/>
        <end position="316"/>
    </location>
</feature>
<dbReference type="GeneID" id="5005752"/>
<dbReference type="GO" id="GO:0016020">
    <property type="term" value="C:membrane"/>
    <property type="evidence" value="ECO:0007669"/>
    <property type="project" value="UniProtKB-SubCell"/>
</dbReference>
<dbReference type="STRING" id="436017.A4S8L4"/>
<feature type="compositionally biased region" description="Low complexity" evidence="5">
    <location>
        <begin position="50"/>
        <end position="66"/>
    </location>
</feature>
<dbReference type="AlphaFoldDB" id="A4S8L4"/>
<comment type="subcellular location">
    <subcellularLocation>
        <location evidence="1">Membrane</location>
        <topology evidence="1">Multi-pass membrane protein</topology>
    </subcellularLocation>
</comment>
<feature type="transmembrane region" description="Helical" evidence="6">
    <location>
        <begin position="170"/>
        <end position="188"/>
    </location>
</feature>
<feature type="transmembrane region" description="Helical" evidence="6">
    <location>
        <begin position="444"/>
        <end position="464"/>
    </location>
</feature>
<proteinExistence type="predicted"/>
<dbReference type="OMA" id="NTDDHAQ"/>
<feature type="region of interest" description="Disordered" evidence="5">
    <location>
        <begin position="48"/>
        <end position="69"/>
    </location>
</feature>
<keyword evidence="2 6" id="KW-0812">Transmembrane</keyword>
<dbReference type="KEGG" id="olu:OSTLU_27890"/>
<evidence type="ECO:0000256" key="3">
    <source>
        <dbReference type="ARBA" id="ARBA00022989"/>
    </source>
</evidence>
<evidence type="ECO:0000256" key="4">
    <source>
        <dbReference type="ARBA" id="ARBA00023136"/>
    </source>
</evidence>
<evidence type="ECO:0000256" key="5">
    <source>
        <dbReference type="SAM" id="MobiDB-lite"/>
    </source>
</evidence>
<accession>A4S8L4</accession>
<evidence type="ECO:0000256" key="1">
    <source>
        <dbReference type="ARBA" id="ARBA00004141"/>
    </source>
</evidence>
<feature type="compositionally biased region" description="Basic and acidic residues" evidence="5">
    <location>
        <begin position="234"/>
        <end position="245"/>
    </location>
</feature>
<feature type="region of interest" description="Disordered" evidence="5">
    <location>
        <begin position="234"/>
        <end position="254"/>
    </location>
</feature>
<gene>
    <name evidence="7" type="ORF">OSTLU_27890</name>
</gene>